<evidence type="ECO:0000313" key="1">
    <source>
        <dbReference type="EMBL" id="AWT60376.1"/>
    </source>
</evidence>
<sequence length="75" mass="8474">MGLIFQFLRHESGSKGAWISQVISRCRFSCHCPYDGFLANFVDSTFFDLSERLEGFLICPLKIASISTSSLIKYS</sequence>
<reference evidence="1 2" key="1">
    <citation type="submission" date="2018-06" db="EMBL/GenBank/DDBJ databases">
        <title>Draft Genome Sequence of a Novel Marine Bacterium Related to the Verrucomicrobia.</title>
        <authorList>
            <person name="Vosseberg J."/>
            <person name="Martijn J."/>
            <person name="Ettema T.J.G."/>
        </authorList>
    </citation>
    <scope>NUCLEOTIDE SEQUENCE [LARGE SCALE GENOMIC DNA]</scope>
    <source>
        <strain evidence="1">TARA_B100001123</strain>
    </source>
</reference>
<name>A0A2Z4AGW0_9BACT</name>
<dbReference type="AlphaFoldDB" id="A0A2Z4AGW0"/>
<dbReference type="KEGG" id="mtar:DF168_01585"/>
<dbReference type="Proteomes" id="UP000247465">
    <property type="component" value="Chromosome"/>
</dbReference>
<protein>
    <submittedName>
        <fullName evidence="1">Uncharacterized protein</fullName>
    </submittedName>
</protein>
<gene>
    <name evidence="1" type="ORF">DF168_01585</name>
</gene>
<accession>A0A2Z4AGW0</accession>
<organism evidence="1 2">
    <name type="scientific">Candidatus Moanibacter tarae</name>
    <dbReference type="NCBI Taxonomy" id="2200854"/>
    <lineage>
        <taxon>Bacteria</taxon>
        <taxon>Pseudomonadati</taxon>
        <taxon>Verrucomicrobiota</taxon>
        <taxon>Opitutia</taxon>
        <taxon>Puniceicoccales</taxon>
        <taxon>Puniceicoccales incertae sedis</taxon>
        <taxon>Candidatus Moanibacter</taxon>
    </lineage>
</organism>
<proteinExistence type="predicted"/>
<dbReference type="EMBL" id="CP029803">
    <property type="protein sequence ID" value="AWT60376.1"/>
    <property type="molecule type" value="Genomic_DNA"/>
</dbReference>
<evidence type="ECO:0000313" key="2">
    <source>
        <dbReference type="Proteomes" id="UP000247465"/>
    </source>
</evidence>